<dbReference type="AlphaFoldDB" id="A0A3M6THA2"/>
<accession>A0A3M6THA2</accession>
<name>A0A3M6THA2_POCDA</name>
<sequence length="106" mass="12492">MAEEAKKVRTSAKSRFTRKWNEFVKAINDNKGIDFVKATFAQLRDAWSMVEGKHDLYTLFLTEEEVEQNEPWINELQELYSEGAVIHARYIEEHSQTERKRIEGLS</sequence>
<reference evidence="1 2" key="1">
    <citation type="journal article" date="2018" name="Sci. Rep.">
        <title>Comparative analysis of the Pocillopora damicornis genome highlights role of immune system in coral evolution.</title>
        <authorList>
            <person name="Cunning R."/>
            <person name="Bay R.A."/>
            <person name="Gillette P."/>
            <person name="Baker A.C."/>
            <person name="Traylor-Knowles N."/>
        </authorList>
    </citation>
    <scope>NUCLEOTIDE SEQUENCE [LARGE SCALE GENOMIC DNA]</scope>
    <source>
        <strain evidence="1">RSMAS</strain>
        <tissue evidence="1">Whole animal</tissue>
    </source>
</reference>
<proteinExistence type="predicted"/>
<dbReference type="Proteomes" id="UP000275408">
    <property type="component" value="Unassembled WGS sequence"/>
</dbReference>
<dbReference type="EMBL" id="RCHS01003579">
    <property type="protein sequence ID" value="RMX40756.1"/>
    <property type="molecule type" value="Genomic_DNA"/>
</dbReference>
<evidence type="ECO:0000313" key="2">
    <source>
        <dbReference type="Proteomes" id="UP000275408"/>
    </source>
</evidence>
<organism evidence="1 2">
    <name type="scientific">Pocillopora damicornis</name>
    <name type="common">Cauliflower coral</name>
    <name type="synonym">Millepora damicornis</name>
    <dbReference type="NCBI Taxonomy" id="46731"/>
    <lineage>
        <taxon>Eukaryota</taxon>
        <taxon>Metazoa</taxon>
        <taxon>Cnidaria</taxon>
        <taxon>Anthozoa</taxon>
        <taxon>Hexacorallia</taxon>
        <taxon>Scleractinia</taxon>
        <taxon>Astrocoeniina</taxon>
        <taxon>Pocilloporidae</taxon>
        <taxon>Pocillopora</taxon>
    </lineage>
</organism>
<keyword evidence="2" id="KW-1185">Reference proteome</keyword>
<comment type="caution">
    <text evidence="1">The sequence shown here is derived from an EMBL/GenBank/DDBJ whole genome shotgun (WGS) entry which is preliminary data.</text>
</comment>
<gene>
    <name evidence="1" type="ORF">pdam_00024307</name>
</gene>
<evidence type="ECO:0000313" key="1">
    <source>
        <dbReference type="EMBL" id="RMX40756.1"/>
    </source>
</evidence>
<protein>
    <submittedName>
        <fullName evidence="1">Uncharacterized protein</fullName>
    </submittedName>
</protein>